<dbReference type="Gene3D" id="3.90.550.10">
    <property type="entry name" value="Spore Coat Polysaccharide Biosynthesis Protein SpsA, Chain A"/>
    <property type="match status" value="1"/>
</dbReference>
<dbReference type="InterPro" id="IPR029044">
    <property type="entry name" value="Nucleotide-diphossugar_trans"/>
</dbReference>
<keyword evidence="1 3" id="KW-0808">Transferase</keyword>
<keyword evidence="2 3" id="KW-0548">Nucleotidyltransferase</keyword>
<dbReference type="NCBIfam" id="TIGR00453">
    <property type="entry name" value="ispD"/>
    <property type="match status" value="1"/>
</dbReference>
<dbReference type="InterPro" id="IPR002347">
    <property type="entry name" value="SDR_fam"/>
</dbReference>
<organism evidence="3">
    <name type="scientific">hydrocarbon metagenome</name>
    <dbReference type="NCBI Taxonomy" id="938273"/>
    <lineage>
        <taxon>unclassified sequences</taxon>
        <taxon>metagenomes</taxon>
        <taxon>ecological metagenomes</taxon>
    </lineage>
</organism>
<sequence length="458" mass="49293">MAGKTYAIILAGGAGERMDSPTPKQFLKLAGRTVIEHTLQAFENHPRIDGIFVVCNPKYRLLMEELLLRSPLKKVAKVLGGGASRMESSRAGVLAVPEDDAKVLLHDAVRPFVSARIIDDCIDALDRFAAVDVAIPATDTIIEVNDMACIASIPSRSRLQQGQTPQGFRAGVIKKAHRLAAEDRTISVTDDCGLILRYGLGDIYVVRGENKNIKITHTEDLFLADKIFQINTAKADTRIDLSLLKGKSVVVFGASQGIGAAVAYMARAHEARVHGFSRTSGVDVADAAAVEAALSEAAEAEGRIDYVINTAAVLRFGRLMDRRMADVRAEIDTNFVGNLNVVRAALPHLVSTRGSVALFTSSSFTRGRALYSVYSSSKAATVNLVQGIAEEMAVAGVRINAINPERTATPMRTENFGQEPPETLLDPKTVAAATLRTLLSPFSGMVVDVRLADRPREA</sequence>
<accession>A0A0W8G4R2</accession>
<evidence type="ECO:0000256" key="1">
    <source>
        <dbReference type="ARBA" id="ARBA00022679"/>
    </source>
</evidence>
<dbReference type="PANTHER" id="PTHR32125">
    <property type="entry name" value="2-C-METHYL-D-ERYTHRITOL 4-PHOSPHATE CYTIDYLYLTRANSFERASE, CHLOROPLASTIC"/>
    <property type="match status" value="1"/>
</dbReference>
<evidence type="ECO:0000313" key="3">
    <source>
        <dbReference type="EMBL" id="KUG28164.1"/>
    </source>
</evidence>
<dbReference type="InterPro" id="IPR001228">
    <property type="entry name" value="IspD"/>
</dbReference>
<dbReference type="InterPro" id="IPR034683">
    <property type="entry name" value="IspD/TarI"/>
</dbReference>
<dbReference type="FunFam" id="3.90.550.10:FF:000003">
    <property type="entry name" value="2-C-methyl-D-erythritol 4-phosphate cytidylyltransferase"/>
    <property type="match status" value="1"/>
</dbReference>
<dbReference type="Gene3D" id="3.40.50.720">
    <property type="entry name" value="NAD(P)-binding Rossmann-like Domain"/>
    <property type="match status" value="1"/>
</dbReference>
<dbReference type="Pfam" id="PF01128">
    <property type="entry name" value="IspD"/>
    <property type="match status" value="1"/>
</dbReference>
<dbReference type="InterPro" id="IPR020904">
    <property type="entry name" value="Sc_DH/Rdtase_CS"/>
</dbReference>
<dbReference type="InterPro" id="IPR012115">
    <property type="entry name" value="CDP-ribitol_syn"/>
</dbReference>
<dbReference type="GO" id="GO:0050518">
    <property type="term" value="F:2-C-methyl-D-erythritol 4-phosphate cytidylyltransferase activity"/>
    <property type="evidence" value="ECO:0007669"/>
    <property type="project" value="UniProtKB-EC"/>
</dbReference>
<dbReference type="HAMAP" id="MF_00108">
    <property type="entry name" value="IspD"/>
    <property type="match status" value="1"/>
</dbReference>
<dbReference type="SUPFAM" id="SSF53448">
    <property type="entry name" value="Nucleotide-diphospho-sugar transferases"/>
    <property type="match status" value="1"/>
</dbReference>
<dbReference type="NCBIfam" id="NF001183">
    <property type="entry name" value="PRK00155.1-3"/>
    <property type="match status" value="1"/>
</dbReference>
<dbReference type="PRINTS" id="PR00081">
    <property type="entry name" value="GDHRDH"/>
</dbReference>
<gene>
    <name evidence="3" type="ORF">ASZ90_001977</name>
</gene>
<dbReference type="EC" id="2.7.7.60" evidence="3"/>
<dbReference type="InterPro" id="IPR050088">
    <property type="entry name" value="IspD/TarI_cytidylyltransf_bact"/>
</dbReference>
<comment type="caution">
    <text evidence="3">The sequence shown here is derived from an EMBL/GenBank/DDBJ whole genome shotgun (WGS) entry which is preliminary data.</text>
</comment>
<dbReference type="Pfam" id="PF00106">
    <property type="entry name" value="adh_short"/>
    <property type="match status" value="1"/>
</dbReference>
<dbReference type="PANTHER" id="PTHR32125:SF4">
    <property type="entry name" value="2-C-METHYL-D-ERYTHRITOL 4-PHOSPHATE CYTIDYLYLTRANSFERASE, CHLOROPLASTIC"/>
    <property type="match status" value="1"/>
</dbReference>
<dbReference type="EMBL" id="LNQE01000255">
    <property type="protein sequence ID" value="KUG28164.1"/>
    <property type="molecule type" value="Genomic_DNA"/>
</dbReference>
<dbReference type="CDD" id="cd05233">
    <property type="entry name" value="SDR_c"/>
    <property type="match status" value="1"/>
</dbReference>
<dbReference type="PROSITE" id="PS00061">
    <property type="entry name" value="ADH_SHORT"/>
    <property type="match status" value="1"/>
</dbReference>
<proteinExistence type="inferred from homology"/>
<dbReference type="AlphaFoldDB" id="A0A0W8G4R2"/>
<dbReference type="CDD" id="cd02516">
    <property type="entry name" value="CDP-ME_synthetase"/>
    <property type="match status" value="1"/>
</dbReference>
<protein>
    <submittedName>
        <fullName evidence="3">2-c-methyl-d-erythritol 4-phosphate cytidylyltransferase / short chain dehydrogenase</fullName>
        <ecNumber evidence="3">2.7.7.60</ecNumber>
    </submittedName>
</protein>
<dbReference type="SUPFAM" id="SSF51735">
    <property type="entry name" value="NAD(P)-binding Rossmann-fold domains"/>
    <property type="match status" value="1"/>
</dbReference>
<evidence type="ECO:0000256" key="2">
    <source>
        <dbReference type="ARBA" id="ARBA00022695"/>
    </source>
</evidence>
<dbReference type="PIRSF" id="PIRSF036586">
    <property type="entry name" value="CDP-ribitol_syn"/>
    <property type="match status" value="1"/>
</dbReference>
<name>A0A0W8G4R2_9ZZZZ</name>
<dbReference type="GO" id="GO:0008299">
    <property type="term" value="P:isoprenoid biosynthetic process"/>
    <property type="evidence" value="ECO:0007669"/>
    <property type="project" value="InterPro"/>
</dbReference>
<reference evidence="3" key="1">
    <citation type="journal article" date="2015" name="Proc. Natl. Acad. Sci. U.S.A.">
        <title>Networks of energetic and metabolic interactions define dynamics in microbial communities.</title>
        <authorList>
            <person name="Embree M."/>
            <person name="Liu J.K."/>
            <person name="Al-Bassam M.M."/>
            <person name="Zengler K."/>
        </authorList>
    </citation>
    <scope>NUCLEOTIDE SEQUENCE</scope>
</reference>
<dbReference type="InterPro" id="IPR036291">
    <property type="entry name" value="NAD(P)-bd_dom_sf"/>
</dbReference>